<keyword evidence="2" id="KW-0812">Transmembrane</keyword>
<keyword evidence="2" id="KW-1133">Transmembrane helix</keyword>
<evidence type="ECO:0000256" key="1">
    <source>
        <dbReference type="SAM" id="MobiDB-lite"/>
    </source>
</evidence>
<comment type="caution">
    <text evidence="3">The sequence shown here is derived from an EMBL/GenBank/DDBJ whole genome shotgun (WGS) entry which is preliminary data.</text>
</comment>
<evidence type="ECO:0000313" key="3">
    <source>
        <dbReference type="EMBL" id="KAK4110157.1"/>
    </source>
</evidence>
<dbReference type="EMBL" id="MU853352">
    <property type="protein sequence ID" value="KAK4110157.1"/>
    <property type="molecule type" value="Genomic_DNA"/>
</dbReference>
<feature type="compositionally biased region" description="Low complexity" evidence="1">
    <location>
        <begin position="133"/>
        <end position="152"/>
    </location>
</feature>
<dbReference type="GeneID" id="89939844"/>
<reference evidence="3" key="1">
    <citation type="journal article" date="2023" name="Mol. Phylogenet. Evol.">
        <title>Genome-scale phylogeny and comparative genomics of the fungal order Sordariales.</title>
        <authorList>
            <person name="Hensen N."/>
            <person name="Bonometti L."/>
            <person name="Westerberg I."/>
            <person name="Brannstrom I.O."/>
            <person name="Guillou S."/>
            <person name="Cros-Aarteil S."/>
            <person name="Calhoun S."/>
            <person name="Haridas S."/>
            <person name="Kuo A."/>
            <person name="Mondo S."/>
            <person name="Pangilinan J."/>
            <person name="Riley R."/>
            <person name="LaButti K."/>
            <person name="Andreopoulos B."/>
            <person name="Lipzen A."/>
            <person name="Chen C."/>
            <person name="Yan M."/>
            <person name="Daum C."/>
            <person name="Ng V."/>
            <person name="Clum A."/>
            <person name="Steindorff A."/>
            <person name="Ohm R.A."/>
            <person name="Martin F."/>
            <person name="Silar P."/>
            <person name="Natvig D.O."/>
            <person name="Lalanne C."/>
            <person name="Gautier V."/>
            <person name="Ament-Velasquez S.L."/>
            <person name="Kruys A."/>
            <person name="Hutchinson M.I."/>
            <person name="Powell A.J."/>
            <person name="Barry K."/>
            <person name="Miller A.N."/>
            <person name="Grigoriev I.V."/>
            <person name="Debuchy R."/>
            <person name="Gladieux P."/>
            <person name="Hiltunen Thoren M."/>
            <person name="Johannesson H."/>
        </authorList>
    </citation>
    <scope>NUCLEOTIDE SEQUENCE</scope>
    <source>
        <strain evidence="3">CBS 508.74</strain>
    </source>
</reference>
<reference evidence="3" key="2">
    <citation type="submission" date="2023-05" db="EMBL/GenBank/DDBJ databases">
        <authorList>
            <consortium name="Lawrence Berkeley National Laboratory"/>
            <person name="Steindorff A."/>
            <person name="Hensen N."/>
            <person name="Bonometti L."/>
            <person name="Westerberg I."/>
            <person name="Brannstrom I.O."/>
            <person name="Guillou S."/>
            <person name="Cros-Aarteil S."/>
            <person name="Calhoun S."/>
            <person name="Haridas S."/>
            <person name="Kuo A."/>
            <person name="Mondo S."/>
            <person name="Pangilinan J."/>
            <person name="Riley R."/>
            <person name="Labutti K."/>
            <person name="Andreopoulos B."/>
            <person name="Lipzen A."/>
            <person name="Chen C."/>
            <person name="Yanf M."/>
            <person name="Daum C."/>
            <person name="Ng V."/>
            <person name="Clum A."/>
            <person name="Ohm R."/>
            <person name="Martin F."/>
            <person name="Silar P."/>
            <person name="Natvig D."/>
            <person name="Lalanne C."/>
            <person name="Gautier V."/>
            <person name="Ament-Velasquez S.L."/>
            <person name="Kruys A."/>
            <person name="Hutchinson M.I."/>
            <person name="Powell A.J."/>
            <person name="Barry K."/>
            <person name="Miller A.N."/>
            <person name="Grigoriev I.V."/>
            <person name="Debuchy R."/>
            <person name="Gladieux P."/>
            <person name="Thoren M.H."/>
            <person name="Johannesson H."/>
        </authorList>
    </citation>
    <scope>NUCLEOTIDE SEQUENCE</scope>
    <source>
        <strain evidence="3">CBS 508.74</strain>
    </source>
</reference>
<gene>
    <name evidence="3" type="ORF">N656DRAFT_782200</name>
</gene>
<organism evidence="3 4">
    <name type="scientific">Canariomyces notabilis</name>
    <dbReference type="NCBI Taxonomy" id="2074819"/>
    <lineage>
        <taxon>Eukaryota</taxon>
        <taxon>Fungi</taxon>
        <taxon>Dikarya</taxon>
        <taxon>Ascomycota</taxon>
        <taxon>Pezizomycotina</taxon>
        <taxon>Sordariomycetes</taxon>
        <taxon>Sordariomycetidae</taxon>
        <taxon>Sordariales</taxon>
        <taxon>Chaetomiaceae</taxon>
        <taxon>Canariomyces</taxon>
    </lineage>
</organism>
<sequence length="187" mass="20171">MAPIIPTKTLPSALTGLLHIRQATVTVISGSNPTPAPQETTDPTDATTLTGGAIAGIVIGSIAGLLLLIWIIRSCTNLGAPPGSEERPGRPWYGGVRDEYPARHTSRSRSRHSHHHYHSGHHHHRDGRRSRRASVVAVEQPVQVAEVSPVVVRESRRSTSRGPAPQGYYGYGDGGVRGSRSRSRGRY</sequence>
<evidence type="ECO:0000313" key="4">
    <source>
        <dbReference type="Proteomes" id="UP001302812"/>
    </source>
</evidence>
<accession>A0AAN6TAP8</accession>
<feature type="transmembrane region" description="Helical" evidence="2">
    <location>
        <begin position="53"/>
        <end position="72"/>
    </location>
</feature>
<feature type="compositionally biased region" description="Basic residues" evidence="1">
    <location>
        <begin position="104"/>
        <end position="132"/>
    </location>
</feature>
<feature type="region of interest" description="Disordered" evidence="1">
    <location>
        <begin position="80"/>
        <end position="187"/>
    </location>
</feature>
<keyword evidence="2" id="KW-0472">Membrane</keyword>
<proteinExistence type="predicted"/>
<dbReference type="Proteomes" id="UP001302812">
    <property type="component" value="Unassembled WGS sequence"/>
</dbReference>
<dbReference type="AlphaFoldDB" id="A0AAN6TAP8"/>
<dbReference type="RefSeq" id="XP_064667727.1">
    <property type="nucleotide sequence ID" value="XM_064815719.1"/>
</dbReference>
<keyword evidence="4" id="KW-1185">Reference proteome</keyword>
<protein>
    <submittedName>
        <fullName evidence="3">Uncharacterized protein</fullName>
    </submittedName>
</protein>
<evidence type="ECO:0000256" key="2">
    <source>
        <dbReference type="SAM" id="Phobius"/>
    </source>
</evidence>
<name>A0AAN6TAP8_9PEZI</name>